<organism evidence="1 2">
    <name type="scientific">Candidatus Woesebacteria bacterium RBG_13_36_22</name>
    <dbReference type="NCBI Taxonomy" id="1802478"/>
    <lineage>
        <taxon>Bacteria</taxon>
        <taxon>Candidatus Woeseibacteriota</taxon>
    </lineage>
</organism>
<evidence type="ECO:0000313" key="1">
    <source>
        <dbReference type="EMBL" id="OGM08863.1"/>
    </source>
</evidence>
<comment type="caution">
    <text evidence="1">The sequence shown here is derived from an EMBL/GenBank/DDBJ whole genome shotgun (WGS) entry which is preliminary data.</text>
</comment>
<dbReference type="AlphaFoldDB" id="A0A1F7X1S5"/>
<name>A0A1F7X1S5_9BACT</name>
<evidence type="ECO:0008006" key="3">
    <source>
        <dbReference type="Google" id="ProtNLM"/>
    </source>
</evidence>
<protein>
    <recommendedName>
        <fullName evidence="3">PD-(D/E)XK endonuclease-like domain-containing protein</fullName>
    </recommendedName>
</protein>
<gene>
    <name evidence="1" type="ORF">A2Z67_02540</name>
</gene>
<sequence>MEEKIFVSSSLIQEFLYKGNSKEYCQRYVREVILEKKYKKKTTMPMDEGLYFETLCLGSGRDGQQLTDLPRGRLTKEEEREIIIARSEGRIEPKGKMLTSQHRILSQYRRFEIKCATHQISVIKGINTQVKLFKQFKENERVILVGDLDLCPTTILFRKPHPKTKHKMNLTTIDLKLTGHIDNTFGKFCYGSPDQLDDTQGKMYHELVRDLDLELNEKYNPGNLLKHLFTEFVQEVISADLYLFYIWVFDYKKEKLDDKFIEIEWDINKRRELYECVRKTVAEVDEVMKGYKTNPMKETCELCPVTDCKDRYEYETI</sequence>
<proteinExistence type="predicted"/>
<reference evidence="1 2" key="1">
    <citation type="journal article" date="2016" name="Nat. Commun.">
        <title>Thousands of microbial genomes shed light on interconnected biogeochemical processes in an aquifer system.</title>
        <authorList>
            <person name="Anantharaman K."/>
            <person name="Brown C.T."/>
            <person name="Hug L.A."/>
            <person name="Sharon I."/>
            <person name="Castelle C.J."/>
            <person name="Probst A.J."/>
            <person name="Thomas B.C."/>
            <person name="Singh A."/>
            <person name="Wilkins M.J."/>
            <person name="Karaoz U."/>
            <person name="Brodie E.L."/>
            <person name="Williams K.H."/>
            <person name="Hubbard S.S."/>
            <person name="Banfield J.F."/>
        </authorList>
    </citation>
    <scope>NUCLEOTIDE SEQUENCE [LARGE SCALE GENOMIC DNA]</scope>
</reference>
<evidence type="ECO:0000313" key="2">
    <source>
        <dbReference type="Proteomes" id="UP000176939"/>
    </source>
</evidence>
<accession>A0A1F7X1S5</accession>
<dbReference type="EMBL" id="MGFQ01000035">
    <property type="protein sequence ID" value="OGM08863.1"/>
    <property type="molecule type" value="Genomic_DNA"/>
</dbReference>
<dbReference type="Proteomes" id="UP000176939">
    <property type="component" value="Unassembled WGS sequence"/>
</dbReference>